<dbReference type="InterPro" id="IPR051043">
    <property type="entry name" value="Sulfatase_Mod_Factor_Kinase"/>
</dbReference>
<dbReference type="InterPro" id="IPR042095">
    <property type="entry name" value="SUMF_sf"/>
</dbReference>
<evidence type="ECO:0000313" key="2">
    <source>
        <dbReference type="EMBL" id="QHI38652.1"/>
    </source>
</evidence>
<dbReference type="AlphaFoldDB" id="A0A7L4ZPU6"/>
<sequence>MKKKIIGIIKKVLNTLNTSVEGQKLFFPVEIDSFASIYYFKYKLPYPKEKHYYLVLPNEKHFENDVELLFKNIKDDANVENISIDNIIYIDVFDIASNMIGFRTDYLVFYSPNDFFNHLFDFTAYYSHLKENREFCSVESRYVDRTIRHIIDFDGFDEMDISNFSELAEAWSIKRGVKPILLLGDRGMGKSWASRAFCLRIIKDHVKSPWLYPLPIFIDLGYFSKAEQDGTAYETVMYFLKEKYSISFLFGDDSLDALIKSGLVILVLDGYDDMIKRVDKESVNKQLWEIFSIIKHGSKVIVSSRVNHFNSFSKIYEHFAFSYFEKNNLKQRITHPGYTDIRQDFNIWRLDNMNVKELDSFTKKSIGEKDNLGEKIITEIQYKKDKNPVEQIITNLITIPAFRKNISILLDEGMDIINVLEQSIIMTVIAFNIESNKAIEQYEEKSSNNFDSASFDEKRKLEILEELAWKMIENETTYISISDITEFLKSNYNVDFEIIINDIKTQTVLKLKEDGDSEDQLFEFFDEGILSLFVALNILKKISFERSDKGFDMLGKYDYSKNNQGRTFLFILNKLIDKEMSKTTKLVNLRNRLLSVFENSYAYNPSTRFLKKNLELLDNKYVGTIDVPDSWTNDIVDVEKNFVLIPTFKNKLIPFKVSITPVTNGEFKDFVNSEFGSGWGKHNKQKNEFRDILNVYHLHTWKDEESIKKTLDHPVVYIGWYASAFYCNYLSKIKGLDLFYRFSIMNEKIFVEKNLGSDGYRLLTKEEWGFLERDENPKALHPWDSYEDEEGLLSKEGMEYKNYLLNLNQDSYPVKSGIRNKYGMFWMIGNVKSWVDSKESNISFDGNSIDIKGMTAALGEEGYKFTNKMKIPGQNTNIDVGMRVARSLSIKEIELMKKYF</sequence>
<name>A0A7L4ZPU6_9FLAO</name>
<reference evidence="2 3" key="1">
    <citation type="journal article" date="2013" name="Int. J. Syst. Evol. Microbiol.">
        <title>Kordia antarctica sp. nov., isolated from Antarctic seawater.</title>
        <authorList>
            <person name="Baek K."/>
            <person name="Choi A."/>
            <person name="Kang I."/>
            <person name="Lee K."/>
            <person name="Cho J.C."/>
        </authorList>
    </citation>
    <scope>NUCLEOTIDE SEQUENCE [LARGE SCALE GENOMIC DNA]</scope>
    <source>
        <strain evidence="2 3">IMCC3317</strain>
    </source>
</reference>
<accession>A0A7L4ZPU6</accession>
<keyword evidence="3" id="KW-1185">Reference proteome</keyword>
<dbReference type="OrthoDB" id="9815272at2"/>
<gene>
    <name evidence="2" type="ORF">IMCC3317_40460</name>
</gene>
<dbReference type="Gene3D" id="3.40.50.300">
    <property type="entry name" value="P-loop containing nucleotide triphosphate hydrolases"/>
    <property type="match status" value="1"/>
</dbReference>
<dbReference type="InterPro" id="IPR027417">
    <property type="entry name" value="P-loop_NTPase"/>
</dbReference>
<dbReference type="EMBL" id="CP019288">
    <property type="protein sequence ID" value="QHI38652.1"/>
    <property type="molecule type" value="Genomic_DNA"/>
</dbReference>
<dbReference type="PANTHER" id="PTHR23150">
    <property type="entry name" value="SULFATASE MODIFYING FACTOR 1, 2"/>
    <property type="match status" value="1"/>
</dbReference>
<dbReference type="Proteomes" id="UP000464657">
    <property type="component" value="Chromosome"/>
</dbReference>
<dbReference type="InterPro" id="IPR016187">
    <property type="entry name" value="CTDL_fold"/>
</dbReference>
<dbReference type="KEGG" id="kan:IMCC3317_40460"/>
<evidence type="ECO:0000313" key="3">
    <source>
        <dbReference type="Proteomes" id="UP000464657"/>
    </source>
</evidence>
<dbReference type="GO" id="GO:0120147">
    <property type="term" value="F:formylglycine-generating oxidase activity"/>
    <property type="evidence" value="ECO:0007669"/>
    <property type="project" value="TreeGrafter"/>
</dbReference>
<dbReference type="SUPFAM" id="SSF56436">
    <property type="entry name" value="C-type lectin-like"/>
    <property type="match status" value="1"/>
</dbReference>
<dbReference type="Pfam" id="PF03781">
    <property type="entry name" value="FGE-sulfatase"/>
    <property type="match status" value="1"/>
</dbReference>
<dbReference type="RefSeq" id="WP_160131190.1">
    <property type="nucleotide sequence ID" value="NZ_CP019288.1"/>
</dbReference>
<evidence type="ECO:0000259" key="1">
    <source>
        <dbReference type="Pfam" id="PF03781"/>
    </source>
</evidence>
<dbReference type="InterPro" id="IPR005532">
    <property type="entry name" value="SUMF_dom"/>
</dbReference>
<organism evidence="2 3">
    <name type="scientific">Kordia antarctica</name>
    <dbReference type="NCBI Taxonomy" id="1218801"/>
    <lineage>
        <taxon>Bacteria</taxon>
        <taxon>Pseudomonadati</taxon>
        <taxon>Bacteroidota</taxon>
        <taxon>Flavobacteriia</taxon>
        <taxon>Flavobacteriales</taxon>
        <taxon>Flavobacteriaceae</taxon>
        <taxon>Kordia</taxon>
    </lineage>
</organism>
<dbReference type="SUPFAM" id="SSF52540">
    <property type="entry name" value="P-loop containing nucleoside triphosphate hydrolases"/>
    <property type="match status" value="1"/>
</dbReference>
<feature type="domain" description="Sulfatase-modifying factor enzyme-like" evidence="1">
    <location>
        <begin position="650"/>
        <end position="838"/>
    </location>
</feature>
<protein>
    <recommendedName>
        <fullName evidence="1">Sulfatase-modifying factor enzyme-like domain-containing protein</fullName>
    </recommendedName>
</protein>
<dbReference type="Gene3D" id="3.90.1580.10">
    <property type="entry name" value="paralog of FGE (formylglycine-generating enzyme)"/>
    <property type="match status" value="1"/>
</dbReference>
<dbReference type="PANTHER" id="PTHR23150:SF19">
    <property type="entry name" value="FORMYLGLYCINE-GENERATING ENZYME"/>
    <property type="match status" value="1"/>
</dbReference>
<proteinExistence type="predicted"/>